<dbReference type="EMBL" id="CP001841">
    <property type="protein sequence ID" value="AEF81446.1"/>
    <property type="molecule type" value="Genomic_DNA"/>
</dbReference>
<protein>
    <submittedName>
        <fullName evidence="6">CvpA family protein</fullName>
    </submittedName>
</protein>
<accession>F5YFI7</accession>
<evidence type="ECO:0000256" key="2">
    <source>
        <dbReference type="ARBA" id="ARBA00022692"/>
    </source>
</evidence>
<dbReference type="PANTHER" id="PTHR37306:SF1">
    <property type="entry name" value="COLICIN V PRODUCTION PROTEIN"/>
    <property type="match status" value="1"/>
</dbReference>
<organism evidence="6 7">
    <name type="scientific">Leadbettera azotonutricia (strain ATCC BAA-888 / DSM 13862 / ZAS-9)</name>
    <name type="common">Treponema azotonutricium</name>
    <dbReference type="NCBI Taxonomy" id="545695"/>
    <lineage>
        <taxon>Bacteria</taxon>
        <taxon>Pseudomonadati</taxon>
        <taxon>Spirochaetota</taxon>
        <taxon>Spirochaetia</taxon>
        <taxon>Spirochaetales</taxon>
        <taxon>Breznakiellaceae</taxon>
        <taxon>Leadbettera</taxon>
    </lineage>
</organism>
<dbReference type="KEGG" id="taz:TREAZ_0090"/>
<dbReference type="GO" id="GO:0009403">
    <property type="term" value="P:toxin biosynthetic process"/>
    <property type="evidence" value="ECO:0007669"/>
    <property type="project" value="InterPro"/>
</dbReference>
<dbReference type="InParanoid" id="F5YFI7"/>
<feature type="transmembrane region" description="Helical" evidence="5">
    <location>
        <begin position="106"/>
        <end position="126"/>
    </location>
</feature>
<proteinExistence type="predicted"/>
<dbReference type="eggNOG" id="COG1286">
    <property type="taxonomic scope" value="Bacteria"/>
</dbReference>
<dbReference type="GO" id="GO:0016020">
    <property type="term" value="C:membrane"/>
    <property type="evidence" value="ECO:0007669"/>
    <property type="project" value="UniProtKB-SubCell"/>
</dbReference>
<dbReference type="InterPro" id="IPR003825">
    <property type="entry name" value="Colicin-V_CvpA"/>
</dbReference>
<dbReference type="Proteomes" id="UP000009222">
    <property type="component" value="Chromosome"/>
</dbReference>
<evidence type="ECO:0000256" key="3">
    <source>
        <dbReference type="ARBA" id="ARBA00022989"/>
    </source>
</evidence>
<feature type="transmembrane region" description="Helical" evidence="5">
    <location>
        <begin position="31"/>
        <end position="49"/>
    </location>
</feature>
<gene>
    <name evidence="6" type="primary">cvpA</name>
    <name evidence="6" type="ordered locus">TREAZ_0090</name>
</gene>
<keyword evidence="7" id="KW-1185">Reference proteome</keyword>
<feature type="transmembrane region" description="Helical" evidence="5">
    <location>
        <begin position="146"/>
        <end position="166"/>
    </location>
</feature>
<keyword evidence="2 5" id="KW-0812">Transmembrane</keyword>
<dbReference type="HOGENOM" id="CLU_129914_0_0_12"/>
<dbReference type="PANTHER" id="PTHR37306">
    <property type="entry name" value="COLICIN V PRODUCTION PROTEIN"/>
    <property type="match status" value="1"/>
</dbReference>
<reference evidence="7" key="1">
    <citation type="submission" date="2009-12" db="EMBL/GenBank/DDBJ databases">
        <title>Complete sequence of Treponema azotonutricium strain ZAS-9.</title>
        <authorList>
            <person name="Tetu S.G."/>
            <person name="Matson E."/>
            <person name="Ren Q."/>
            <person name="Seshadri R."/>
            <person name="Elbourne L."/>
            <person name="Hassan K.A."/>
            <person name="Durkin A."/>
            <person name="Radune D."/>
            <person name="Mohamoud Y."/>
            <person name="Shay R."/>
            <person name="Jin S."/>
            <person name="Zhang X."/>
            <person name="Lucey K."/>
            <person name="Ballor N.R."/>
            <person name="Ottesen E."/>
            <person name="Rosenthal R."/>
            <person name="Allen A."/>
            <person name="Leadbetter J.R."/>
            <person name="Paulsen I.T."/>
        </authorList>
    </citation>
    <scope>NUCLEOTIDE SEQUENCE [LARGE SCALE GENOMIC DNA]</scope>
    <source>
        <strain evidence="7">ATCC BAA-888 / DSM 13862 / ZAS-9</strain>
    </source>
</reference>
<comment type="subcellular location">
    <subcellularLocation>
        <location evidence="1">Membrane</location>
        <topology evidence="1">Multi-pass membrane protein</topology>
    </subcellularLocation>
</comment>
<reference evidence="6 7" key="2">
    <citation type="journal article" date="2011" name="ISME J.">
        <title>RNA-seq reveals cooperative metabolic interactions between two termite-gut spirochete species in co-culture.</title>
        <authorList>
            <person name="Rosenthal A.Z."/>
            <person name="Matson E.G."/>
            <person name="Eldar A."/>
            <person name="Leadbetter J.R."/>
        </authorList>
    </citation>
    <scope>NUCLEOTIDE SEQUENCE [LARGE SCALE GENOMIC DNA]</scope>
    <source>
        <strain evidence="7">ATCC BAA-888 / DSM 13862 / ZAS-9</strain>
    </source>
</reference>
<dbReference type="RefSeq" id="WP_015711832.1">
    <property type="nucleotide sequence ID" value="NC_015577.1"/>
</dbReference>
<dbReference type="FunCoup" id="F5YFI7">
    <property type="interactions" value="12"/>
</dbReference>
<name>F5YFI7_LEAAZ</name>
<sequence>MGNVAFIDLVFLLLLVLLLIRGHIKGFIAELFSWASLVLGILASVYLYKNGAELIRTKILHNVKYLPEIMAFLAIFIVVSLVFKVIEKGIKEIIMGVKLGGVDKLLGAIFGFVEGIALISLLLFIISIQPLFDSSKLLQGSVFADLLLPLIIKPVGPVTVFVFDSLKSWMG</sequence>
<evidence type="ECO:0000256" key="4">
    <source>
        <dbReference type="ARBA" id="ARBA00023136"/>
    </source>
</evidence>
<keyword evidence="4 5" id="KW-0472">Membrane</keyword>
<dbReference type="STRING" id="545695.TREAZ_0090"/>
<evidence type="ECO:0000313" key="7">
    <source>
        <dbReference type="Proteomes" id="UP000009222"/>
    </source>
</evidence>
<evidence type="ECO:0000256" key="5">
    <source>
        <dbReference type="SAM" id="Phobius"/>
    </source>
</evidence>
<evidence type="ECO:0000256" key="1">
    <source>
        <dbReference type="ARBA" id="ARBA00004141"/>
    </source>
</evidence>
<keyword evidence="3 5" id="KW-1133">Transmembrane helix</keyword>
<evidence type="ECO:0000313" key="6">
    <source>
        <dbReference type="EMBL" id="AEF81446.1"/>
    </source>
</evidence>
<feature type="transmembrane region" description="Helical" evidence="5">
    <location>
        <begin position="6"/>
        <end position="24"/>
    </location>
</feature>
<dbReference type="AlphaFoldDB" id="F5YFI7"/>
<dbReference type="Pfam" id="PF02674">
    <property type="entry name" value="Colicin_V"/>
    <property type="match status" value="1"/>
</dbReference>
<feature type="transmembrane region" description="Helical" evidence="5">
    <location>
        <begin position="69"/>
        <end position="86"/>
    </location>
</feature>